<gene>
    <name evidence="1" type="ORF">L2E82_03287</name>
</gene>
<proteinExistence type="predicted"/>
<protein>
    <submittedName>
        <fullName evidence="1">Uncharacterized protein</fullName>
    </submittedName>
</protein>
<dbReference type="EMBL" id="CM042009">
    <property type="protein sequence ID" value="KAI3790327.1"/>
    <property type="molecule type" value="Genomic_DNA"/>
</dbReference>
<evidence type="ECO:0000313" key="2">
    <source>
        <dbReference type="Proteomes" id="UP001055811"/>
    </source>
</evidence>
<sequence length="170" mass="18564">MASKCSVLFLTFCLASIISQGLARRSVSVHPRPSKASILQCWAALFDLESCYTEFMRAAQNAQIDMGIGPTCCAAGRRMNFGCWPTLFPFNPFFPIQLKLYCSRYWEPKAQGPSTVSPPPTIAPAPSPNVEGLIADIPIDEGLVALQLDAPSPNIKGPFMYKPIVEVPIE</sequence>
<accession>A0ACB9H3K5</accession>
<dbReference type="Proteomes" id="UP001055811">
    <property type="component" value="Linkage Group LG01"/>
</dbReference>
<comment type="caution">
    <text evidence="1">The sequence shown here is derived from an EMBL/GenBank/DDBJ whole genome shotgun (WGS) entry which is preliminary data.</text>
</comment>
<keyword evidence="2" id="KW-1185">Reference proteome</keyword>
<reference evidence="1 2" key="2">
    <citation type="journal article" date="2022" name="Mol. Ecol. Resour.">
        <title>The genomes of chicory, endive, great burdock and yacon provide insights into Asteraceae paleo-polyploidization history and plant inulin production.</title>
        <authorList>
            <person name="Fan W."/>
            <person name="Wang S."/>
            <person name="Wang H."/>
            <person name="Wang A."/>
            <person name="Jiang F."/>
            <person name="Liu H."/>
            <person name="Zhao H."/>
            <person name="Xu D."/>
            <person name="Zhang Y."/>
        </authorList>
    </citation>
    <scope>NUCLEOTIDE SEQUENCE [LARGE SCALE GENOMIC DNA]</scope>
    <source>
        <strain evidence="2">cv. Punajuju</strain>
        <tissue evidence="1">Leaves</tissue>
    </source>
</reference>
<name>A0ACB9H3K5_CICIN</name>
<organism evidence="1 2">
    <name type="scientific">Cichorium intybus</name>
    <name type="common">Chicory</name>
    <dbReference type="NCBI Taxonomy" id="13427"/>
    <lineage>
        <taxon>Eukaryota</taxon>
        <taxon>Viridiplantae</taxon>
        <taxon>Streptophyta</taxon>
        <taxon>Embryophyta</taxon>
        <taxon>Tracheophyta</taxon>
        <taxon>Spermatophyta</taxon>
        <taxon>Magnoliopsida</taxon>
        <taxon>eudicotyledons</taxon>
        <taxon>Gunneridae</taxon>
        <taxon>Pentapetalae</taxon>
        <taxon>asterids</taxon>
        <taxon>campanulids</taxon>
        <taxon>Asterales</taxon>
        <taxon>Asteraceae</taxon>
        <taxon>Cichorioideae</taxon>
        <taxon>Cichorieae</taxon>
        <taxon>Cichoriinae</taxon>
        <taxon>Cichorium</taxon>
    </lineage>
</organism>
<evidence type="ECO:0000313" key="1">
    <source>
        <dbReference type="EMBL" id="KAI3790327.1"/>
    </source>
</evidence>
<reference evidence="2" key="1">
    <citation type="journal article" date="2022" name="Mol. Ecol. Resour.">
        <title>The genomes of chicory, endive, great burdock and yacon provide insights into Asteraceae palaeo-polyploidization history and plant inulin production.</title>
        <authorList>
            <person name="Fan W."/>
            <person name="Wang S."/>
            <person name="Wang H."/>
            <person name="Wang A."/>
            <person name="Jiang F."/>
            <person name="Liu H."/>
            <person name="Zhao H."/>
            <person name="Xu D."/>
            <person name="Zhang Y."/>
        </authorList>
    </citation>
    <scope>NUCLEOTIDE SEQUENCE [LARGE SCALE GENOMIC DNA]</scope>
    <source>
        <strain evidence="2">cv. Punajuju</strain>
    </source>
</reference>